<dbReference type="AlphaFoldDB" id="A0AA90Z2X1"/>
<evidence type="ECO:0000313" key="2">
    <source>
        <dbReference type="EMBL" id="NOE19639.1"/>
    </source>
</evidence>
<evidence type="ECO:0000313" key="3">
    <source>
        <dbReference type="Proteomes" id="UP000597886"/>
    </source>
</evidence>
<gene>
    <name evidence="2" type="ORF">GS634_16065</name>
</gene>
<dbReference type="EMBL" id="WVRA01000006">
    <property type="protein sequence ID" value="NOE19639.1"/>
    <property type="molecule type" value="Genomic_DNA"/>
</dbReference>
<feature type="transmembrane region" description="Helical" evidence="1">
    <location>
        <begin position="32"/>
        <end position="53"/>
    </location>
</feature>
<proteinExistence type="predicted"/>
<sequence length="123" mass="13068">MSEKALSEATMLASLRDIHLPAEAAGGAVAEYAAVLGIAALASVGCVAILRLLSVRTAANRRPDPPDKSAEQPGWSVDRRRVALLHKLRAQNPKRYAELTGDLYQPGGEPDLATLQEEVAGRV</sequence>
<dbReference type="RefSeq" id="WP_171118282.1">
    <property type="nucleotide sequence ID" value="NZ_WVRA01000006.1"/>
</dbReference>
<name>A0AA90Z2X1_9RHOB</name>
<comment type="caution">
    <text evidence="2">The sequence shown here is derived from an EMBL/GenBank/DDBJ whole genome shotgun (WGS) entry which is preliminary data.</text>
</comment>
<keyword evidence="1" id="KW-0472">Membrane</keyword>
<evidence type="ECO:0000256" key="1">
    <source>
        <dbReference type="SAM" id="Phobius"/>
    </source>
</evidence>
<reference evidence="2" key="1">
    <citation type="submission" date="2019-12" db="EMBL/GenBank/DDBJ databases">
        <title>Ruegeria JWLKs population differentiation of coral mucus and skeleton niches.</title>
        <authorList>
            <person name="Luo D."/>
        </authorList>
    </citation>
    <scope>NUCLEOTIDE SEQUENCE</scope>
    <source>
        <strain evidence="2">HKCCD6181</strain>
    </source>
</reference>
<keyword evidence="1" id="KW-0812">Transmembrane</keyword>
<protein>
    <submittedName>
        <fullName evidence="2">Uncharacterized protein</fullName>
    </submittedName>
</protein>
<keyword evidence="1" id="KW-1133">Transmembrane helix</keyword>
<organism evidence="2 3">
    <name type="scientific">Ruegeria atlantica</name>
    <dbReference type="NCBI Taxonomy" id="81569"/>
    <lineage>
        <taxon>Bacteria</taxon>
        <taxon>Pseudomonadati</taxon>
        <taxon>Pseudomonadota</taxon>
        <taxon>Alphaproteobacteria</taxon>
        <taxon>Rhodobacterales</taxon>
        <taxon>Roseobacteraceae</taxon>
        <taxon>Ruegeria</taxon>
    </lineage>
</organism>
<dbReference type="Proteomes" id="UP000597886">
    <property type="component" value="Unassembled WGS sequence"/>
</dbReference>
<accession>A0AA90Z2X1</accession>